<name>A0AAV2MKG3_KNICA</name>
<feature type="region of interest" description="Disordered" evidence="1">
    <location>
        <begin position="303"/>
        <end position="328"/>
    </location>
</feature>
<evidence type="ECO:0000313" key="2">
    <source>
        <dbReference type="EMBL" id="CAL1613931.1"/>
    </source>
</evidence>
<accession>A0AAV2MKG3</accession>
<evidence type="ECO:0000256" key="1">
    <source>
        <dbReference type="SAM" id="MobiDB-lite"/>
    </source>
</evidence>
<reference evidence="2 3" key="1">
    <citation type="submission" date="2024-04" db="EMBL/GenBank/DDBJ databases">
        <authorList>
            <person name="Waldvogel A.-M."/>
            <person name="Schoenle A."/>
        </authorList>
    </citation>
    <scope>NUCLEOTIDE SEQUENCE [LARGE SCALE GENOMIC DNA]</scope>
</reference>
<dbReference type="Proteomes" id="UP001497482">
    <property type="component" value="Chromosome 8"/>
</dbReference>
<feature type="region of interest" description="Disordered" evidence="1">
    <location>
        <begin position="132"/>
        <end position="209"/>
    </location>
</feature>
<feature type="compositionally biased region" description="Basic and acidic residues" evidence="1">
    <location>
        <begin position="304"/>
        <end position="315"/>
    </location>
</feature>
<evidence type="ECO:0000313" key="3">
    <source>
        <dbReference type="Proteomes" id="UP001497482"/>
    </source>
</evidence>
<dbReference type="EMBL" id="OZ035830">
    <property type="protein sequence ID" value="CAL1613931.1"/>
    <property type="molecule type" value="Genomic_DNA"/>
</dbReference>
<keyword evidence="3" id="KW-1185">Reference proteome</keyword>
<dbReference type="AlphaFoldDB" id="A0AAV2MKG3"/>
<feature type="region of interest" description="Disordered" evidence="1">
    <location>
        <begin position="1"/>
        <end position="37"/>
    </location>
</feature>
<sequence>MPVKTVGQRRRPRSRGTALLQRAQVAAKQPLAQGLEERPEHMDLLLEDVMMGLDILPSNKTTSKPTPRTRRCVTPASVAKKRKQDGSTAVVVASGGRGMASSEGPVLQQQQNDGEITDMLDQFLQSFERLESVAAQDSTESEPHTNVNQRRKLNLLEDSVPSAGTPAQSMSTQSETSGTDSPKGLSQTSAQLHKNSSPAVRRTRRKKDFLFSLEKPRAKRKKVSVNSALKKEEVEHQTTKQLKQIPVVQLERRLLPKNRKVVSQSPSPRARNSTSANMSTKTYPIRSRFKESLNTEILSTPRGQMEHNKEVESTTRKGRKRALVSNNEESSSVEVKRIKLLNSPSQMTDTDVIDVETISLSSTHNPVLIDNLEGETDLILEVCSTNADQESNDIIDVDSLDEDLDQTRGLERELVQSEVVCSLRADIVTTCDALENDIDVTGGSSPAPTPVLISWTDSSEFEDDVGSESSEEMTVVLSKGRLVRC</sequence>
<feature type="compositionally biased region" description="Polar residues" evidence="1">
    <location>
        <begin position="261"/>
        <end position="279"/>
    </location>
</feature>
<proteinExistence type="predicted"/>
<gene>
    <name evidence="2" type="ORF">KC01_LOCUS40053</name>
</gene>
<feature type="region of interest" description="Disordered" evidence="1">
    <location>
        <begin position="258"/>
        <end position="279"/>
    </location>
</feature>
<feature type="compositionally biased region" description="Polar residues" evidence="1">
    <location>
        <begin position="165"/>
        <end position="198"/>
    </location>
</feature>
<organism evidence="2 3">
    <name type="scientific">Knipowitschia caucasica</name>
    <name type="common">Caucasian dwarf goby</name>
    <name type="synonym">Pomatoschistus caucasicus</name>
    <dbReference type="NCBI Taxonomy" id="637954"/>
    <lineage>
        <taxon>Eukaryota</taxon>
        <taxon>Metazoa</taxon>
        <taxon>Chordata</taxon>
        <taxon>Craniata</taxon>
        <taxon>Vertebrata</taxon>
        <taxon>Euteleostomi</taxon>
        <taxon>Actinopterygii</taxon>
        <taxon>Neopterygii</taxon>
        <taxon>Teleostei</taxon>
        <taxon>Neoteleostei</taxon>
        <taxon>Acanthomorphata</taxon>
        <taxon>Gobiaria</taxon>
        <taxon>Gobiiformes</taxon>
        <taxon>Gobioidei</taxon>
        <taxon>Gobiidae</taxon>
        <taxon>Gobiinae</taxon>
        <taxon>Knipowitschia</taxon>
    </lineage>
</organism>
<protein>
    <submittedName>
        <fullName evidence="2">Uncharacterized protein</fullName>
    </submittedName>
</protein>